<protein>
    <submittedName>
        <fullName evidence="3">Uncharacterized protein</fullName>
    </submittedName>
</protein>
<reference evidence="3 4" key="1">
    <citation type="submission" date="2017-09" db="EMBL/GenBank/DDBJ databases">
        <title>Large-scale bioinformatics analysis of Bacillus genomes uncovers conserved roles of natural products in bacterial physiology.</title>
        <authorList>
            <consortium name="Agbiome Team Llc"/>
            <person name="Bleich R.M."/>
            <person name="Grubbs K.J."/>
            <person name="Santa Maria K.C."/>
            <person name="Allen S.E."/>
            <person name="Farag S."/>
            <person name="Shank E.A."/>
            <person name="Bowers A."/>
        </authorList>
    </citation>
    <scope>NUCLEOTIDE SEQUENCE [LARGE SCALE GENOMIC DNA]</scope>
    <source>
        <strain evidence="3 4">AFS085496</strain>
    </source>
</reference>
<name>A0A9X6WHD4_BACTU</name>
<feature type="coiled-coil region" evidence="1">
    <location>
        <begin position="46"/>
        <end position="80"/>
    </location>
</feature>
<feature type="region of interest" description="Disordered" evidence="2">
    <location>
        <begin position="1"/>
        <end position="44"/>
    </location>
</feature>
<evidence type="ECO:0000256" key="1">
    <source>
        <dbReference type="SAM" id="Coils"/>
    </source>
</evidence>
<dbReference type="AlphaFoldDB" id="A0A9X6WHD4"/>
<dbReference type="EMBL" id="NUVX01000075">
    <property type="protein sequence ID" value="PFJ30261.1"/>
    <property type="molecule type" value="Genomic_DNA"/>
</dbReference>
<dbReference type="Proteomes" id="UP000224003">
    <property type="component" value="Unassembled WGS sequence"/>
</dbReference>
<accession>A0A9X6WHD4</accession>
<evidence type="ECO:0000313" key="3">
    <source>
        <dbReference type="EMBL" id="PFJ30261.1"/>
    </source>
</evidence>
<evidence type="ECO:0000313" key="4">
    <source>
        <dbReference type="Proteomes" id="UP000224003"/>
    </source>
</evidence>
<organism evidence="3 4">
    <name type="scientific">Bacillus thuringiensis</name>
    <dbReference type="NCBI Taxonomy" id="1428"/>
    <lineage>
        <taxon>Bacteria</taxon>
        <taxon>Bacillati</taxon>
        <taxon>Bacillota</taxon>
        <taxon>Bacilli</taxon>
        <taxon>Bacillales</taxon>
        <taxon>Bacillaceae</taxon>
        <taxon>Bacillus</taxon>
        <taxon>Bacillus cereus group</taxon>
    </lineage>
</organism>
<evidence type="ECO:0000256" key="2">
    <source>
        <dbReference type="SAM" id="MobiDB-lite"/>
    </source>
</evidence>
<sequence length="172" mass="19819">MSDNEYELEDLDSMLDVDVDSENELDNSSENNSNEENTVSKNNKKISEFQKELELLFAEFEKAKAKSKEKQMHAKELKDEIIYLMDEKGVDEVIINGLDSVVLLSITYPEREILDRKSLAQALSISQKELSKPEVIIALTKEGKLTTEMIEKFTIVEERMQFSSQDYNPNEE</sequence>
<comment type="caution">
    <text evidence="3">The sequence shown here is derived from an EMBL/GenBank/DDBJ whole genome shotgun (WGS) entry which is preliminary data.</text>
</comment>
<keyword evidence="1" id="KW-0175">Coiled coil</keyword>
<gene>
    <name evidence="3" type="ORF">COJ15_31130</name>
</gene>
<proteinExistence type="predicted"/>
<feature type="compositionally biased region" description="Low complexity" evidence="2">
    <location>
        <begin position="28"/>
        <end position="41"/>
    </location>
</feature>
<dbReference type="RefSeq" id="WP_098517572.1">
    <property type="nucleotide sequence ID" value="NZ_NUVX01000075.1"/>
</dbReference>
<feature type="compositionally biased region" description="Acidic residues" evidence="2">
    <location>
        <begin position="1"/>
        <end position="27"/>
    </location>
</feature>